<feature type="domain" description="Methyltransferase" evidence="1">
    <location>
        <begin position="79"/>
        <end position="170"/>
    </location>
</feature>
<dbReference type="OMA" id="DYKHAYL"/>
<keyword evidence="3" id="KW-1185">Reference proteome</keyword>
<name>A0A168QYV1_ABSGL</name>
<accession>A0A168QYV1</accession>
<dbReference type="InParanoid" id="A0A168QYV1"/>
<gene>
    <name evidence="2" type="primary">ABSGL_11672.1 scaffold 12295</name>
</gene>
<dbReference type="CDD" id="cd02440">
    <property type="entry name" value="AdoMet_MTases"/>
    <property type="match status" value="1"/>
</dbReference>
<proteinExistence type="predicted"/>
<dbReference type="PANTHER" id="PTHR43591">
    <property type="entry name" value="METHYLTRANSFERASE"/>
    <property type="match status" value="1"/>
</dbReference>
<reference evidence="2" key="1">
    <citation type="submission" date="2016-04" db="EMBL/GenBank/DDBJ databases">
        <authorList>
            <person name="Evans L.H."/>
            <person name="Alamgir A."/>
            <person name="Owens N."/>
            <person name="Weber N.D."/>
            <person name="Virtaneva K."/>
            <person name="Barbian K."/>
            <person name="Babar A."/>
            <person name="Rosenke K."/>
        </authorList>
    </citation>
    <scope>NUCLEOTIDE SEQUENCE [LARGE SCALE GENOMIC DNA]</scope>
    <source>
        <strain evidence="2">CBS 101.48</strain>
    </source>
</reference>
<dbReference type="Proteomes" id="UP000078561">
    <property type="component" value="Unassembled WGS sequence"/>
</dbReference>
<evidence type="ECO:0000313" key="3">
    <source>
        <dbReference type="Proteomes" id="UP000078561"/>
    </source>
</evidence>
<protein>
    <recommendedName>
        <fullName evidence="1">Methyltransferase domain-containing protein</fullName>
    </recommendedName>
</protein>
<dbReference type="InterPro" id="IPR029063">
    <property type="entry name" value="SAM-dependent_MTases_sf"/>
</dbReference>
<evidence type="ECO:0000259" key="1">
    <source>
        <dbReference type="Pfam" id="PF13649"/>
    </source>
</evidence>
<dbReference type="Gene3D" id="3.40.50.150">
    <property type="entry name" value="Vaccinia Virus protein VP39"/>
    <property type="match status" value="1"/>
</dbReference>
<dbReference type="STRING" id="4829.A0A168QYV1"/>
<dbReference type="AlphaFoldDB" id="A0A168QYV1"/>
<dbReference type="EMBL" id="LT554468">
    <property type="protein sequence ID" value="SAM05797.1"/>
    <property type="molecule type" value="Genomic_DNA"/>
</dbReference>
<dbReference type="InterPro" id="IPR041698">
    <property type="entry name" value="Methyltransf_25"/>
</dbReference>
<evidence type="ECO:0000313" key="2">
    <source>
        <dbReference type="EMBL" id="SAM05797.1"/>
    </source>
</evidence>
<dbReference type="SUPFAM" id="SSF53335">
    <property type="entry name" value="S-adenosyl-L-methionine-dependent methyltransferases"/>
    <property type="match status" value="1"/>
</dbReference>
<dbReference type="OrthoDB" id="2013972at2759"/>
<sequence length="304" mass="34856">MGQQHSKRIFRRRKNLDTTSLPSPVATSSSFTKASMFRYKEGRRYHEDESIPYVLPNDDEGSNFEVPLREDLEKGHLKVLDAGCGPGTWLFDMAEDFPHCHFYGIDVAPVFPQGIKPSNVTFALANLTEPLPYPDHHFDYIHQRLLLFGLTLPQWDVAMQELLRVLKPGGWIEFVEIDQEAHNRGPLLKIITDAMTQMLVSRNMVPDISERLVNYMEKYQLDHIHTTIKDFPMRHSGKVGDLFWDDFQRVAHAVQPIVSQTHSEWSSSQGYKDYLLSCADECTANQTTLSARSVWAQKPCVPVH</sequence>
<dbReference type="Pfam" id="PF13649">
    <property type="entry name" value="Methyltransf_25"/>
    <property type="match status" value="1"/>
</dbReference>
<organism evidence="2">
    <name type="scientific">Absidia glauca</name>
    <name type="common">Pin mould</name>
    <dbReference type="NCBI Taxonomy" id="4829"/>
    <lineage>
        <taxon>Eukaryota</taxon>
        <taxon>Fungi</taxon>
        <taxon>Fungi incertae sedis</taxon>
        <taxon>Mucoromycota</taxon>
        <taxon>Mucoromycotina</taxon>
        <taxon>Mucoromycetes</taxon>
        <taxon>Mucorales</taxon>
        <taxon>Cunninghamellaceae</taxon>
        <taxon>Absidia</taxon>
    </lineage>
</organism>